<feature type="repeat" description="PPR" evidence="3">
    <location>
        <begin position="465"/>
        <end position="499"/>
    </location>
</feature>
<dbReference type="AlphaFoldDB" id="W9QQK8"/>
<dbReference type="STRING" id="981085.W9QQK8"/>
<dbReference type="EMBL" id="KE343572">
    <property type="protein sequence ID" value="EXB36250.1"/>
    <property type="molecule type" value="Genomic_DNA"/>
</dbReference>
<evidence type="ECO:0000256" key="4">
    <source>
        <dbReference type="SAM" id="MobiDB-lite"/>
    </source>
</evidence>
<dbReference type="PANTHER" id="PTHR47939">
    <property type="entry name" value="MEMBRANE-ASSOCIATED SALT-INDUCIBLE PROTEIN-LIKE"/>
    <property type="match status" value="1"/>
</dbReference>
<dbReference type="Pfam" id="PF13041">
    <property type="entry name" value="PPR_2"/>
    <property type="match status" value="2"/>
</dbReference>
<keyword evidence="2" id="KW-0677">Repeat</keyword>
<evidence type="ECO:0000313" key="6">
    <source>
        <dbReference type="Proteomes" id="UP000030645"/>
    </source>
</evidence>
<dbReference type="PANTHER" id="PTHR47939:SF5">
    <property type="entry name" value="PENTACOTRIPEPTIDE-REPEAT REGION OF PRORP DOMAIN-CONTAINING PROTEIN"/>
    <property type="match status" value="1"/>
</dbReference>
<comment type="similarity">
    <text evidence="1">Belongs to the PPR family. P subfamily.</text>
</comment>
<keyword evidence="6" id="KW-1185">Reference proteome</keyword>
<evidence type="ECO:0000256" key="3">
    <source>
        <dbReference type="PROSITE-ProRule" id="PRU00708"/>
    </source>
</evidence>
<feature type="region of interest" description="Disordered" evidence="4">
    <location>
        <begin position="62"/>
        <end position="112"/>
    </location>
</feature>
<feature type="repeat" description="PPR" evidence="3">
    <location>
        <begin position="363"/>
        <end position="397"/>
    </location>
</feature>
<dbReference type="Proteomes" id="UP000030645">
    <property type="component" value="Unassembled WGS sequence"/>
</dbReference>
<reference evidence="6" key="1">
    <citation type="submission" date="2013-01" db="EMBL/GenBank/DDBJ databases">
        <title>Draft Genome Sequence of a Mulberry Tree, Morus notabilis C.K. Schneid.</title>
        <authorList>
            <person name="He N."/>
            <person name="Zhao S."/>
        </authorList>
    </citation>
    <scope>NUCLEOTIDE SEQUENCE</scope>
</reference>
<dbReference type="OrthoDB" id="185373at2759"/>
<feature type="repeat" description="PPR" evidence="3">
    <location>
        <begin position="500"/>
        <end position="534"/>
    </location>
</feature>
<proteinExistence type="inferred from homology"/>
<dbReference type="InterPro" id="IPR011990">
    <property type="entry name" value="TPR-like_helical_dom_sf"/>
</dbReference>
<evidence type="ECO:0008006" key="7">
    <source>
        <dbReference type="Google" id="ProtNLM"/>
    </source>
</evidence>
<name>W9QQK8_9ROSA</name>
<gene>
    <name evidence="5" type="ORF">L484_013685</name>
</gene>
<evidence type="ECO:0000256" key="2">
    <source>
        <dbReference type="ARBA" id="ARBA00022737"/>
    </source>
</evidence>
<feature type="repeat" description="PPR" evidence="3">
    <location>
        <begin position="185"/>
        <end position="219"/>
    </location>
</feature>
<accession>W9QQK8</accession>
<evidence type="ECO:0000313" key="5">
    <source>
        <dbReference type="EMBL" id="EXB36250.1"/>
    </source>
</evidence>
<organism evidence="5 6">
    <name type="scientific">Morus notabilis</name>
    <dbReference type="NCBI Taxonomy" id="981085"/>
    <lineage>
        <taxon>Eukaryota</taxon>
        <taxon>Viridiplantae</taxon>
        <taxon>Streptophyta</taxon>
        <taxon>Embryophyta</taxon>
        <taxon>Tracheophyta</taxon>
        <taxon>Spermatophyta</taxon>
        <taxon>Magnoliopsida</taxon>
        <taxon>eudicotyledons</taxon>
        <taxon>Gunneridae</taxon>
        <taxon>Pentapetalae</taxon>
        <taxon>rosids</taxon>
        <taxon>fabids</taxon>
        <taxon>Rosales</taxon>
        <taxon>Moraceae</taxon>
        <taxon>Moreae</taxon>
        <taxon>Morus</taxon>
    </lineage>
</organism>
<dbReference type="NCBIfam" id="TIGR00756">
    <property type="entry name" value="PPR"/>
    <property type="match status" value="6"/>
</dbReference>
<feature type="repeat" description="PPR" evidence="3">
    <location>
        <begin position="328"/>
        <end position="362"/>
    </location>
</feature>
<dbReference type="InterPro" id="IPR002885">
    <property type="entry name" value="PPR_rpt"/>
</dbReference>
<dbReference type="InterPro" id="IPR050667">
    <property type="entry name" value="PPR-containing_protein"/>
</dbReference>
<dbReference type="PROSITE" id="PS51375">
    <property type="entry name" value="PPR"/>
    <property type="match status" value="7"/>
</dbReference>
<evidence type="ECO:0000256" key="1">
    <source>
        <dbReference type="ARBA" id="ARBA00007626"/>
    </source>
</evidence>
<dbReference type="Pfam" id="PF13812">
    <property type="entry name" value="PPR_3"/>
    <property type="match status" value="1"/>
</dbReference>
<dbReference type="eggNOG" id="KOG4197">
    <property type="taxonomic scope" value="Eukaryota"/>
</dbReference>
<feature type="repeat" description="PPR" evidence="3">
    <location>
        <begin position="292"/>
        <end position="327"/>
    </location>
</feature>
<dbReference type="Pfam" id="PF01535">
    <property type="entry name" value="PPR"/>
    <property type="match status" value="1"/>
</dbReference>
<feature type="repeat" description="PPR" evidence="3">
    <location>
        <begin position="398"/>
        <end position="432"/>
    </location>
</feature>
<feature type="compositionally biased region" description="Acidic residues" evidence="4">
    <location>
        <begin position="86"/>
        <end position="105"/>
    </location>
</feature>
<dbReference type="Gene3D" id="1.25.40.10">
    <property type="entry name" value="Tetratricopeptide repeat domain"/>
    <property type="match status" value="4"/>
</dbReference>
<sequence>MRRIRGLLSVVVNHYLNKPKPTHFVNPFAAEFGLALRPCATPSLLLPALSKCYVQVLPFSSSDSLNSEGETSEAPATKISRNAGVYDDDDDDNNSEVDSECEDGDTNFKRIDSEKDDSLDRDIEALLRILRDGTSCSEMRRKLDQCVVVASSELVAQVLGRVRNDWEAAFTFFLWAGKQLGYAHSVREYHSMIAILGKMRKFDTAWALIDEMRTQTAGPSLVAPQTLLIMIRRYCAVHDVGRAMNTFYAYKRFNFCVGMDEFHGLLSALCRYKNVQDAEHLLFCNKNVFPLNTKSFNIILNGWCNVIGSPREAQRIWWEMSKRGVHRDVVSYASIISCHSKAGNLYKVLKIFDRMKALEIAPDRKVYNAVIHALGKGRFVKEAIDLLRTMEEKGVAPNAVTYNSLIKPLCKARKIDEAKQVFDEMLRHGLPPSVQTYHAFFRALRTVEEVFMLLEKMKNTGCGPNSDTYIMLIRKFCRWRQVDDVCKLWNEMSESGVGPDRSSYIVLIHGLFLNGKLEEAYKYYMEMKEKNYLPEPRTEEMLQAWLSGKLQKAADVEHKQLDGTEPYRKSRPTSEKFNERTHFLRDPETRRVVRERGFSFWEK</sequence>
<protein>
    <recommendedName>
        <fullName evidence="7">Pentacotripeptide-repeat region of PRORP domain-containing protein</fullName>
    </recommendedName>
</protein>